<name>A0ABR6TKP4_9FIRM</name>
<evidence type="ECO:0000259" key="4">
    <source>
        <dbReference type="Pfam" id="PF02638"/>
    </source>
</evidence>
<evidence type="ECO:0000313" key="5">
    <source>
        <dbReference type="EMBL" id="MBC2575970.1"/>
    </source>
</evidence>
<dbReference type="Pfam" id="PF02638">
    <property type="entry name" value="GHL10"/>
    <property type="match status" value="1"/>
</dbReference>
<dbReference type="PANTHER" id="PTHR43405">
    <property type="entry name" value="GLYCOSYL HYDROLASE DIGH"/>
    <property type="match status" value="1"/>
</dbReference>
<dbReference type="InterPro" id="IPR007253">
    <property type="entry name" value="Cell_wall-bd_2"/>
</dbReference>
<evidence type="ECO:0000313" key="6">
    <source>
        <dbReference type="Proteomes" id="UP000713904"/>
    </source>
</evidence>
<keyword evidence="1 3" id="KW-0732">Signal</keyword>
<dbReference type="Pfam" id="PF04122">
    <property type="entry name" value="CW_binding_2"/>
    <property type="match status" value="3"/>
</dbReference>
<protein>
    <submittedName>
        <fullName evidence="5">Family 10 glycosylhydrolase</fullName>
    </submittedName>
</protein>
<evidence type="ECO:0000256" key="2">
    <source>
        <dbReference type="SAM" id="MobiDB-lite"/>
    </source>
</evidence>
<evidence type="ECO:0000256" key="1">
    <source>
        <dbReference type="ARBA" id="ARBA00022729"/>
    </source>
</evidence>
<dbReference type="EMBL" id="JABGBW010000002">
    <property type="protein sequence ID" value="MBC2575970.1"/>
    <property type="molecule type" value="Genomic_DNA"/>
</dbReference>
<dbReference type="InterPro" id="IPR052177">
    <property type="entry name" value="Divisome_Glycosyl_Hydrolase"/>
</dbReference>
<feature type="compositionally biased region" description="Low complexity" evidence="2">
    <location>
        <begin position="390"/>
        <end position="402"/>
    </location>
</feature>
<keyword evidence="6" id="KW-1185">Reference proteome</keyword>
<organism evidence="5 6">
    <name type="scientific">Peptostreptococcus canis</name>
    <dbReference type="NCBI Taxonomy" id="1159213"/>
    <lineage>
        <taxon>Bacteria</taxon>
        <taxon>Bacillati</taxon>
        <taxon>Bacillota</taxon>
        <taxon>Clostridia</taxon>
        <taxon>Peptostreptococcales</taxon>
        <taxon>Peptostreptococcaceae</taxon>
        <taxon>Peptostreptococcus</taxon>
    </lineage>
</organism>
<dbReference type="Gene3D" id="3.40.50.12090">
    <property type="match status" value="2"/>
</dbReference>
<feature type="chain" id="PRO_5045950368" evidence="3">
    <location>
        <begin position="22"/>
        <end position="716"/>
    </location>
</feature>
<evidence type="ECO:0000256" key="3">
    <source>
        <dbReference type="SAM" id="SignalP"/>
    </source>
</evidence>
<comment type="caution">
    <text evidence="5">The sequence shown here is derived from an EMBL/GenBank/DDBJ whole genome shotgun (WGS) entry which is preliminary data.</text>
</comment>
<dbReference type="PANTHER" id="PTHR43405:SF1">
    <property type="entry name" value="GLYCOSYL HYDROLASE DIGH"/>
    <property type="match status" value="1"/>
</dbReference>
<dbReference type="RefSeq" id="WP_185623984.1">
    <property type="nucleotide sequence ID" value="NZ_JABGBW010000002.1"/>
</dbReference>
<dbReference type="InterPro" id="IPR017853">
    <property type="entry name" value="GH"/>
</dbReference>
<dbReference type="Gene3D" id="3.20.20.80">
    <property type="entry name" value="Glycosidases"/>
    <property type="match status" value="1"/>
</dbReference>
<accession>A0ABR6TKP4</accession>
<feature type="region of interest" description="Disordered" evidence="2">
    <location>
        <begin position="390"/>
        <end position="409"/>
    </location>
</feature>
<gene>
    <name evidence="5" type="ORF">HLB29_04660</name>
</gene>
<sequence length="716" mass="80092">MKKLFAILMSIALLIGSIVFSTDNKVEASENEVRAAWISTVFNIDWPSKGSRGNAEVQKREYINLINRLKGAGINTVVVQVRPESDAIYRSKINPWSRFLTGTQGKDPGYDPLDFIIRESHNRGLKVHAWFNPYRASIYSDISNTSPSNYLNIHRDWVVNFNGKWYYDPGLPQVRKYIVDTVTEVVNNYDIDGVHFDDYFYPGAGFNDSKSYAKYGSGDKSAWRRENVNTMIREVHDSVREINPNIVFGVSPAGIWRNKRNDPRGSNTGGNESYSSHYADTRYWIKNGLVDYVVPQVYWRIGHPVADYETLVKWWSEQVRGTNVDLYIGQGIYKNGQSEYGGENVAAQIKRQIQINRKYPDVKGSIYFSAKDIVNISQVYNDLKSLYLNNQGNQNSGNQGNQPSKPGVRLPYQNQMSGRNRAETAVKISQKSWKNKADSVVLVNGEELLNAVASSTLASKMDAPILLKFGGKISNSTINEIKRLKAKKLIIVGDKKSITEVDSRRITSMISGITVDRINSSNPQIVSNAIAKRLDGASTAYIASEEALVDALSISAKAGKERAPIIISSKNNISNENINYLKNNNIKNIYFIGGTSVLSDNVIKKIENSLGINLNGKRIHGSNRIETNSKVIEDFYKEKFSSKAFVTRSDAPIDAITVSVFAQKNNSPIILAGNSVSQYQRNILEPRAVSLLYKVGGNINQNSYSIIHRLLGGEMK</sequence>
<reference evidence="5 6" key="1">
    <citation type="submission" date="2020-05" db="EMBL/GenBank/DDBJ databases">
        <title>Draft genome of xy-202 and genomic insight in genome of the genus Peptostreptococcus.</title>
        <authorList>
            <person name="Zhang Z."/>
        </authorList>
    </citation>
    <scope>NUCLEOTIDE SEQUENCE [LARGE SCALE GENOMIC DNA]</scope>
    <source>
        <strain evidence="5 6">DSM 27025</strain>
    </source>
</reference>
<dbReference type="SUPFAM" id="SSF51445">
    <property type="entry name" value="(Trans)glycosidases"/>
    <property type="match status" value="1"/>
</dbReference>
<proteinExistence type="predicted"/>
<dbReference type="InterPro" id="IPR003790">
    <property type="entry name" value="GHL10"/>
</dbReference>
<dbReference type="Proteomes" id="UP000713904">
    <property type="component" value="Unassembled WGS sequence"/>
</dbReference>
<feature type="domain" description="Glycosyl hydrolase-like 10" evidence="4">
    <location>
        <begin position="32"/>
        <end position="336"/>
    </location>
</feature>
<feature type="signal peptide" evidence="3">
    <location>
        <begin position="1"/>
        <end position="21"/>
    </location>
</feature>